<feature type="compositionally biased region" description="Basic residues" evidence="1">
    <location>
        <begin position="436"/>
        <end position="446"/>
    </location>
</feature>
<gene>
    <name evidence="2" type="ORF">J3R30DRAFT_3694562</name>
</gene>
<feature type="compositionally biased region" description="Basic and acidic residues" evidence="1">
    <location>
        <begin position="342"/>
        <end position="355"/>
    </location>
</feature>
<feature type="compositionally biased region" description="Basic residues" evidence="1">
    <location>
        <begin position="273"/>
        <end position="283"/>
    </location>
</feature>
<feature type="region of interest" description="Disordered" evidence="1">
    <location>
        <begin position="650"/>
        <end position="675"/>
    </location>
</feature>
<feature type="compositionally biased region" description="Basic and acidic residues" evidence="1">
    <location>
        <begin position="284"/>
        <end position="297"/>
    </location>
</feature>
<dbReference type="Proteomes" id="UP001150266">
    <property type="component" value="Unassembled WGS sequence"/>
</dbReference>
<feature type="region of interest" description="Disordered" evidence="1">
    <location>
        <begin position="705"/>
        <end position="752"/>
    </location>
</feature>
<evidence type="ECO:0000313" key="3">
    <source>
        <dbReference type="Proteomes" id="UP001150266"/>
    </source>
</evidence>
<feature type="region of interest" description="Disordered" evidence="1">
    <location>
        <begin position="186"/>
        <end position="208"/>
    </location>
</feature>
<feature type="compositionally biased region" description="Polar residues" evidence="1">
    <location>
        <begin position="501"/>
        <end position="517"/>
    </location>
</feature>
<dbReference type="AlphaFoldDB" id="A0A9W9AUD8"/>
<sequence>MTSIRTPIVSVTPVALTSANSCHSPPVKTVKAAKKPRPEYLAALVRDAEDSDDQIIVNPTFTRDYPLISGIRPGGDRFAHRSFRNIPRRTPSRRILYSSSKPLSLPSATKMKPGAQAEGREGLVVTPRSRRPLQTSLPEEEFLHMIEEKQNRLQQEMWGPKNINMGEWSGKWRRLGYVIYDEAEFADDECEPGPDKGRDSQGEAGFDDENGESVIEAFKGGPSLPLDEVCDRQVLTFIEPHSPDSSPPHRPRPRENSFFLGESDSDSDAWHGFKGRGRMRQYRAAKEEEQDPADKQPQEGPASQRASPEVHDSDSEGESDEVDGTDENTDSEQSEMEFWFARYEELAGTDSKKENEEEEKSVSRFTPASYSFRVGSASVRLTNWNRPSESRSEGQRQWRRALRSKTHAIAKHQISSHHHFSVEGQKWPSLTGPPYPRRRRRPIARLRRKKSFLLDDTDDPDAWRGFKGRRRGGQISAEEKKEKEEKPVFGGTGRTIYSFKFETSNANADLPTTNNRQNSEEKQAEDNPEKHEHIVDQANRFSFNFSILSRSPGESRSTNQHLNSGSTEHGAEPTEDEESVLPASTGDVIGDLQNKAGDNEQELGEHDDNSSASCIYDPRQQWRAGRGKSRILPDVNSSVQFAVENPRMHSLASGNDEEDGDNFHDQPGIPPRRPLSRINLRSLSRINSEVRLLNWVSDLSTQNFSNSPEDEFGDSPLFGPVSRHSADTGPLDSYDYDISDCPSRSPSATSESEDIHWRLFLYSSDDESK</sequence>
<accession>A0A9W9AUD8</accession>
<feature type="region of interest" description="Disordered" evidence="1">
    <location>
        <begin position="103"/>
        <end position="122"/>
    </location>
</feature>
<feature type="region of interest" description="Disordered" evidence="1">
    <location>
        <begin position="238"/>
        <end position="367"/>
    </location>
</feature>
<organism evidence="2 3">
    <name type="scientific">Lentinula aciculospora</name>
    <dbReference type="NCBI Taxonomy" id="153920"/>
    <lineage>
        <taxon>Eukaryota</taxon>
        <taxon>Fungi</taxon>
        <taxon>Dikarya</taxon>
        <taxon>Basidiomycota</taxon>
        <taxon>Agaricomycotina</taxon>
        <taxon>Agaricomycetes</taxon>
        <taxon>Agaricomycetidae</taxon>
        <taxon>Agaricales</taxon>
        <taxon>Marasmiineae</taxon>
        <taxon>Omphalotaceae</taxon>
        <taxon>Lentinula</taxon>
    </lineage>
</organism>
<keyword evidence="3" id="KW-1185">Reference proteome</keyword>
<feature type="compositionally biased region" description="Basic and acidic residues" evidence="1">
    <location>
        <begin position="477"/>
        <end position="487"/>
    </location>
</feature>
<comment type="caution">
    <text evidence="2">The sequence shown here is derived from an EMBL/GenBank/DDBJ whole genome shotgun (WGS) entry which is preliminary data.</text>
</comment>
<protein>
    <submittedName>
        <fullName evidence="2">Uncharacterized protein</fullName>
    </submittedName>
</protein>
<proteinExistence type="predicted"/>
<feature type="compositionally biased region" description="Acidic residues" evidence="1">
    <location>
        <begin position="315"/>
        <end position="335"/>
    </location>
</feature>
<evidence type="ECO:0000256" key="1">
    <source>
        <dbReference type="SAM" id="MobiDB-lite"/>
    </source>
</evidence>
<feature type="compositionally biased region" description="Polar residues" evidence="1">
    <location>
        <begin position="539"/>
        <end position="567"/>
    </location>
</feature>
<reference evidence="2" key="1">
    <citation type="submission" date="2022-08" db="EMBL/GenBank/DDBJ databases">
        <title>A Global Phylogenomic Analysis of the Shiitake Genus Lentinula.</title>
        <authorList>
            <consortium name="DOE Joint Genome Institute"/>
            <person name="Sierra-Patev S."/>
            <person name="Min B."/>
            <person name="Naranjo-Ortiz M."/>
            <person name="Looney B."/>
            <person name="Konkel Z."/>
            <person name="Slot J.C."/>
            <person name="Sakamoto Y."/>
            <person name="Steenwyk J.L."/>
            <person name="Rokas A."/>
            <person name="Carro J."/>
            <person name="Camarero S."/>
            <person name="Ferreira P."/>
            <person name="Molpeceres G."/>
            <person name="Ruiz-Duenas F.J."/>
            <person name="Serrano A."/>
            <person name="Henrissat B."/>
            <person name="Drula E."/>
            <person name="Hughes K.W."/>
            <person name="Mata J.L."/>
            <person name="Ishikawa N.K."/>
            <person name="Vargas-Isla R."/>
            <person name="Ushijima S."/>
            <person name="Smith C.A."/>
            <person name="Ahrendt S."/>
            <person name="Andreopoulos W."/>
            <person name="He G."/>
            <person name="Labutti K."/>
            <person name="Lipzen A."/>
            <person name="Ng V."/>
            <person name="Riley R."/>
            <person name="Sandor L."/>
            <person name="Barry K."/>
            <person name="Martinez A.T."/>
            <person name="Xiao Y."/>
            <person name="Gibbons J.G."/>
            <person name="Terashima K."/>
            <person name="Grigoriev I.V."/>
            <person name="Hibbett D.S."/>
        </authorList>
    </citation>
    <scope>NUCLEOTIDE SEQUENCE</scope>
    <source>
        <strain evidence="2">JLM2183</strain>
    </source>
</reference>
<feature type="region of interest" description="Disordered" evidence="1">
    <location>
        <begin position="463"/>
        <end position="615"/>
    </location>
</feature>
<feature type="compositionally biased region" description="Basic and acidic residues" evidence="1">
    <location>
        <begin position="518"/>
        <end position="535"/>
    </location>
</feature>
<dbReference type="OrthoDB" id="2990846at2759"/>
<feature type="region of interest" description="Disordered" evidence="1">
    <location>
        <begin position="413"/>
        <end position="446"/>
    </location>
</feature>
<evidence type="ECO:0000313" key="2">
    <source>
        <dbReference type="EMBL" id="KAJ4490774.1"/>
    </source>
</evidence>
<dbReference type="EMBL" id="JAOTPV010000001">
    <property type="protein sequence ID" value="KAJ4490774.1"/>
    <property type="molecule type" value="Genomic_DNA"/>
</dbReference>
<name>A0A9W9AUD8_9AGAR</name>